<dbReference type="SUPFAM" id="SSF53850">
    <property type="entry name" value="Periplasmic binding protein-like II"/>
    <property type="match status" value="1"/>
</dbReference>
<evidence type="ECO:0000313" key="3">
    <source>
        <dbReference type="EMBL" id="MFD2906025.1"/>
    </source>
</evidence>
<dbReference type="PANTHER" id="PTHR30570:SF1">
    <property type="entry name" value="PHOSPHATE-BINDING PROTEIN PSTS"/>
    <property type="match status" value="1"/>
</dbReference>
<proteinExistence type="predicted"/>
<evidence type="ECO:0000313" key="4">
    <source>
        <dbReference type="Proteomes" id="UP001597509"/>
    </source>
</evidence>
<feature type="domain" description="PBP" evidence="2">
    <location>
        <begin position="37"/>
        <end position="281"/>
    </location>
</feature>
<dbReference type="Proteomes" id="UP001597509">
    <property type="component" value="Unassembled WGS sequence"/>
</dbReference>
<dbReference type="PROSITE" id="PS51257">
    <property type="entry name" value="PROKAR_LIPOPROTEIN"/>
    <property type="match status" value="1"/>
</dbReference>
<keyword evidence="1" id="KW-0732">Signal</keyword>
<comment type="caution">
    <text evidence="3">The sequence shown here is derived from an EMBL/GenBank/DDBJ whole genome shotgun (WGS) entry which is preliminary data.</text>
</comment>
<sequence>MKNSLKIILFSISGVFMLMSCNRNGKQAPTAPSEDILRGKVNVLVDETLYPIIKEQVDVFQSSYSDATIQLLAKPEIKAINALLADTSNVIILTRKLTAAEGKNFKDRKIVPKEYQIGSDAIALINNVSDADTIITLSDVKSLLNGTLKGKYKVVFDNANSSTLRFLKEYLSIDKIDPTAISALENNTDVIKYVSENKGSIGIVGFNWILDMTQKKSELLNKIRTLSVENALGAKKDGLFYKPSQSNISLGVYPFTRPIYVLNYQPNMGLGLGFSAFLTGDRGQRIFLKAGLLPATMPGRDIIIREENSLN</sequence>
<dbReference type="InterPro" id="IPR024370">
    <property type="entry name" value="PBP_domain"/>
</dbReference>
<dbReference type="InterPro" id="IPR050811">
    <property type="entry name" value="Phosphate_ABC_transporter"/>
</dbReference>
<dbReference type="EMBL" id="JBHUPE010000007">
    <property type="protein sequence ID" value="MFD2906025.1"/>
    <property type="molecule type" value="Genomic_DNA"/>
</dbReference>
<dbReference type="Pfam" id="PF12849">
    <property type="entry name" value="PBP_like_2"/>
    <property type="match status" value="1"/>
</dbReference>
<evidence type="ECO:0000259" key="2">
    <source>
        <dbReference type="Pfam" id="PF12849"/>
    </source>
</evidence>
<dbReference type="RefSeq" id="WP_132769980.1">
    <property type="nucleotide sequence ID" value="NZ_JBHUPE010000007.1"/>
</dbReference>
<protein>
    <submittedName>
        <fullName evidence="3">PstS family phosphate ABC transporter substrate-binding protein</fullName>
    </submittedName>
</protein>
<dbReference type="Gene3D" id="3.40.190.10">
    <property type="entry name" value="Periplasmic binding protein-like II"/>
    <property type="match status" value="2"/>
</dbReference>
<organism evidence="3 4">
    <name type="scientific">Sphingobacterium anhuiense</name>
    <dbReference type="NCBI Taxonomy" id="493780"/>
    <lineage>
        <taxon>Bacteria</taxon>
        <taxon>Pseudomonadati</taxon>
        <taxon>Bacteroidota</taxon>
        <taxon>Sphingobacteriia</taxon>
        <taxon>Sphingobacteriales</taxon>
        <taxon>Sphingobacteriaceae</taxon>
        <taxon>Sphingobacterium</taxon>
    </lineage>
</organism>
<dbReference type="PANTHER" id="PTHR30570">
    <property type="entry name" value="PERIPLASMIC PHOSPHATE BINDING COMPONENT OF PHOSPHATE ABC TRANSPORTER"/>
    <property type="match status" value="1"/>
</dbReference>
<gene>
    <name evidence="3" type="ORF">ACFS6I_19000</name>
</gene>
<name>A0ABW5Z0E7_9SPHI</name>
<keyword evidence="4" id="KW-1185">Reference proteome</keyword>
<accession>A0ABW5Z0E7</accession>
<reference evidence="4" key="1">
    <citation type="journal article" date="2019" name="Int. J. Syst. Evol. Microbiol.">
        <title>The Global Catalogue of Microorganisms (GCM) 10K type strain sequencing project: providing services to taxonomists for standard genome sequencing and annotation.</title>
        <authorList>
            <consortium name="The Broad Institute Genomics Platform"/>
            <consortium name="The Broad Institute Genome Sequencing Center for Infectious Disease"/>
            <person name="Wu L."/>
            <person name="Ma J."/>
        </authorList>
    </citation>
    <scope>NUCLEOTIDE SEQUENCE [LARGE SCALE GENOMIC DNA]</scope>
    <source>
        <strain evidence="4">KCTC 22209</strain>
    </source>
</reference>
<evidence type="ECO:0000256" key="1">
    <source>
        <dbReference type="ARBA" id="ARBA00022729"/>
    </source>
</evidence>